<dbReference type="GO" id="GO:0003700">
    <property type="term" value="F:DNA-binding transcription factor activity"/>
    <property type="evidence" value="ECO:0007669"/>
    <property type="project" value="TreeGrafter"/>
</dbReference>
<reference evidence="7 8" key="1">
    <citation type="submission" date="2020-10" db="EMBL/GenBank/DDBJ databases">
        <title>Connecting structure to function with the recovery of over 1000 high-quality activated sludge metagenome-assembled genomes encoding full-length rRNA genes using long-read sequencing.</title>
        <authorList>
            <person name="Singleton C.M."/>
            <person name="Petriglieri F."/>
            <person name="Kristensen J.M."/>
            <person name="Kirkegaard R.H."/>
            <person name="Michaelsen T.Y."/>
            <person name="Andersen M.H."/>
            <person name="Karst S.M."/>
            <person name="Dueholm M.S."/>
            <person name="Nielsen P.H."/>
            <person name="Albertsen M."/>
        </authorList>
    </citation>
    <scope>NUCLEOTIDE SEQUENCE [LARGE SCALE GENOMIC DNA]</scope>
    <source>
        <strain evidence="7">EsbW_18-Q3-R4-48_BATAC.463</strain>
    </source>
</reference>
<keyword evidence="2 4" id="KW-0238">DNA-binding</keyword>
<evidence type="ECO:0000256" key="5">
    <source>
        <dbReference type="SAM" id="MobiDB-lite"/>
    </source>
</evidence>
<organism evidence="7 8">
    <name type="scientific">Candidatus Dechloromonas phosphorivorans</name>
    <dbReference type="NCBI Taxonomy" id="2899244"/>
    <lineage>
        <taxon>Bacteria</taxon>
        <taxon>Pseudomonadati</taxon>
        <taxon>Pseudomonadota</taxon>
        <taxon>Betaproteobacteria</taxon>
        <taxon>Rhodocyclales</taxon>
        <taxon>Azonexaceae</taxon>
        <taxon>Dechloromonas</taxon>
    </lineage>
</organism>
<feature type="region of interest" description="Disordered" evidence="5">
    <location>
        <begin position="1"/>
        <end position="27"/>
    </location>
</feature>
<evidence type="ECO:0000256" key="4">
    <source>
        <dbReference type="PROSITE-ProRule" id="PRU00335"/>
    </source>
</evidence>
<evidence type="ECO:0000256" key="2">
    <source>
        <dbReference type="ARBA" id="ARBA00023125"/>
    </source>
</evidence>
<evidence type="ECO:0000256" key="3">
    <source>
        <dbReference type="ARBA" id="ARBA00023163"/>
    </source>
</evidence>
<protein>
    <submittedName>
        <fullName evidence="7">TetR/AcrR family transcriptional regulator</fullName>
    </submittedName>
</protein>
<evidence type="ECO:0000313" key="8">
    <source>
        <dbReference type="Proteomes" id="UP000739411"/>
    </source>
</evidence>
<dbReference type="PRINTS" id="PR00455">
    <property type="entry name" value="HTHTETR"/>
</dbReference>
<name>A0A935JV76_9RHOO</name>
<dbReference type="EMBL" id="JADJMS010000008">
    <property type="protein sequence ID" value="MBK7414352.1"/>
    <property type="molecule type" value="Genomic_DNA"/>
</dbReference>
<dbReference type="PANTHER" id="PTHR30055:SF234">
    <property type="entry name" value="HTH-TYPE TRANSCRIPTIONAL REGULATOR BETI"/>
    <property type="match status" value="1"/>
</dbReference>
<dbReference type="InterPro" id="IPR009057">
    <property type="entry name" value="Homeodomain-like_sf"/>
</dbReference>
<dbReference type="GO" id="GO:0000976">
    <property type="term" value="F:transcription cis-regulatory region binding"/>
    <property type="evidence" value="ECO:0007669"/>
    <property type="project" value="TreeGrafter"/>
</dbReference>
<dbReference type="PANTHER" id="PTHR30055">
    <property type="entry name" value="HTH-TYPE TRANSCRIPTIONAL REGULATOR RUTR"/>
    <property type="match status" value="1"/>
</dbReference>
<sequence>MENKPVKSPVKSTRIRARGESAPVRTQPDPERWVEIAIDLLASDGIAGLRVEVLAKRCGVTKGSFYWHFKDRQALLAAVLERWKEGRIRDIEKTTAVMPGKEREQLHFAIEVYGASRNRKGMAIELAVRDWARHDAQAAAVVEAVDLYRLDCTRKLFVSSGMSDAEAKSRSLLLYACVFGLSLMHYTHFDDNLSDLKQRIDERIVSN</sequence>
<keyword evidence="3" id="KW-0804">Transcription</keyword>
<keyword evidence="1" id="KW-0805">Transcription regulation</keyword>
<dbReference type="Pfam" id="PF00440">
    <property type="entry name" value="TetR_N"/>
    <property type="match status" value="1"/>
</dbReference>
<dbReference type="InterPro" id="IPR050109">
    <property type="entry name" value="HTH-type_TetR-like_transc_reg"/>
</dbReference>
<dbReference type="SUPFAM" id="SSF46689">
    <property type="entry name" value="Homeodomain-like"/>
    <property type="match status" value="1"/>
</dbReference>
<evidence type="ECO:0000313" key="7">
    <source>
        <dbReference type="EMBL" id="MBK7414352.1"/>
    </source>
</evidence>
<accession>A0A935JV76</accession>
<evidence type="ECO:0000259" key="6">
    <source>
        <dbReference type="PROSITE" id="PS50977"/>
    </source>
</evidence>
<dbReference type="InterPro" id="IPR001647">
    <property type="entry name" value="HTH_TetR"/>
</dbReference>
<dbReference type="AlphaFoldDB" id="A0A935JV76"/>
<gene>
    <name evidence="7" type="ORF">IPJ38_03755</name>
</gene>
<dbReference type="Proteomes" id="UP000739411">
    <property type="component" value="Unassembled WGS sequence"/>
</dbReference>
<feature type="DNA-binding region" description="H-T-H motif" evidence="4">
    <location>
        <begin position="50"/>
        <end position="69"/>
    </location>
</feature>
<feature type="domain" description="HTH tetR-type" evidence="6">
    <location>
        <begin position="27"/>
        <end position="87"/>
    </location>
</feature>
<comment type="caution">
    <text evidence="7">The sequence shown here is derived from an EMBL/GenBank/DDBJ whole genome shotgun (WGS) entry which is preliminary data.</text>
</comment>
<evidence type="ECO:0000256" key="1">
    <source>
        <dbReference type="ARBA" id="ARBA00023015"/>
    </source>
</evidence>
<dbReference type="PROSITE" id="PS50977">
    <property type="entry name" value="HTH_TETR_2"/>
    <property type="match status" value="1"/>
</dbReference>
<proteinExistence type="predicted"/>
<dbReference type="Gene3D" id="1.10.357.10">
    <property type="entry name" value="Tetracycline Repressor, domain 2"/>
    <property type="match status" value="1"/>
</dbReference>